<reference evidence="2 3" key="1">
    <citation type="submission" date="2019-06" db="EMBL/GenBank/DDBJ databases">
        <title>Psychrobacillus vulpis sp. nov., a new species isolated from feces of a red fox that inhabits in The Tablas de Daimiel Natural Park, Albacete, Spain.</title>
        <authorList>
            <person name="Rodriguez M."/>
            <person name="Reina J.C."/>
            <person name="Bejar V."/>
            <person name="Llamas I."/>
        </authorList>
    </citation>
    <scope>NUCLEOTIDE SEQUENCE [LARGE SCALE GENOMIC DNA]</scope>
    <source>
        <strain evidence="2 3">Z8</strain>
    </source>
</reference>
<dbReference type="InterPro" id="IPR002878">
    <property type="entry name" value="ChsH2_C"/>
</dbReference>
<dbReference type="PANTHER" id="PTHR34075:SF5">
    <property type="entry name" value="BLR3430 PROTEIN"/>
    <property type="match status" value="1"/>
</dbReference>
<dbReference type="OrthoDB" id="5514845at2"/>
<proteinExistence type="predicted"/>
<dbReference type="Proteomes" id="UP000316626">
    <property type="component" value="Unassembled WGS sequence"/>
</dbReference>
<feature type="domain" description="ChsH2 C-terminal OB-fold" evidence="1">
    <location>
        <begin position="19"/>
        <end position="75"/>
    </location>
</feature>
<protein>
    <submittedName>
        <fullName evidence="2">OB-fold domain-containing protein</fullName>
    </submittedName>
</protein>
<organism evidence="2 3">
    <name type="scientific">Psychrobacillus vulpis</name>
    <dbReference type="NCBI Taxonomy" id="2325572"/>
    <lineage>
        <taxon>Bacteria</taxon>
        <taxon>Bacillati</taxon>
        <taxon>Bacillota</taxon>
        <taxon>Bacilli</taxon>
        <taxon>Bacillales</taxon>
        <taxon>Bacillaceae</taxon>
        <taxon>Psychrobacillus</taxon>
    </lineage>
</organism>
<evidence type="ECO:0000313" key="3">
    <source>
        <dbReference type="Proteomes" id="UP000316626"/>
    </source>
</evidence>
<gene>
    <name evidence="2" type="ORF">FG384_03850</name>
</gene>
<evidence type="ECO:0000313" key="2">
    <source>
        <dbReference type="EMBL" id="TQR21390.1"/>
    </source>
</evidence>
<dbReference type="InterPro" id="IPR012340">
    <property type="entry name" value="NA-bd_OB-fold"/>
</dbReference>
<comment type="caution">
    <text evidence="2">The sequence shown here is derived from an EMBL/GenBank/DDBJ whole genome shotgun (WGS) entry which is preliminary data.</text>
</comment>
<accession>A0A544TVC0</accession>
<evidence type="ECO:0000259" key="1">
    <source>
        <dbReference type="Pfam" id="PF01796"/>
    </source>
</evidence>
<name>A0A544TVC0_9BACI</name>
<dbReference type="PANTHER" id="PTHR34075">
    <property type="entry name" value="BLR3430 PROTEIN"/>
    <property type="match status" value="1"/>
</dbReference>
<dbReference type="AlphaFoldDB" id="A0A544TVC0"/>
<keyword evidence="3" id="KW-1185">Reference proteome</keyword>
<dbReference type="EMBL" id="VDGI01000002">
    <property type="protein sequence ID" value="TQR21390.1"/>
    <property type="molecule type" value="Genomic_DNA"/>
</dbReference>
<sequence>MAKKYVCPKCLKGKFEYLEVSSNGSVYSFTDIHIAPAEFADIAPYTIALIQLDEANVKVTARVNTPVQIGEKVELEKMDKGAYIYKRISG</sequence>
<dbReference type="InterPro" id="IPR052513">
    <property type="entry name" value="Thioester_dehydratase-like"/>
</dbReference>
<dbReference type="Pfam" id="PF01796">
    <property type="entry name" value="OB_ChsH2_C"/>
    <property type="match status" value="1"/>
</dbReference>
<dbReference type="SUPFAM" id="SSF50249">
    <property type="entry name" value="Nucleic acid-binding proteins"/>
    <property type="match status" value="1"/>
</dbReference>